<dbReference type="Proteomes" id="UP000016932">
    <property type="component" value="Unassembled WGS sequence"/>
</dbReference>
<feature type="region of interest" description="Disordered" evidence="1">
    <location>
        <begin position="103"/>
        <end position="146"/>
    </location>
</feature>
<feature type="compositionally biased region" description="Low complexity" evidence="1">
    <location>
        <begin position="116"/>
        <end position="145"/>
    </location>
</feature>
<evidence type="ECO:0000313" key="3">
    <source>
        <dbReference type="Proteomes" id="UP000016932"/>
    </source>
</evidence>
<reference evidence="2 3" key="1">
    <citation type="journal article" date="2012" name="PLoS Pathog.">
        <title>Diverse lifestyles and strategies of plant pathogenesis encoded in the genomes of eighteen Dothideomycetes fungi.</title>
        <authorList>
            <person name="Ohm R.A."/>
            <person name="Feau N."/>
            <person name="Henrissat B."/>
            <person name="Schoch C.L."/>
            <person name="Horwitz B.A."/>
            <person name="Barry K.W."/>
            <person name="Condon B.J."/>
            <person name="Copeland A.C."/>
            <person name="Dhillon B."/>
            <person name="Glaser F."/>
            <person name="Hesse C.N."/>
            <person name="Kosti I."/>
            <person name="LaButti K."/>
            <person name="Lindquist E.A."/>
            <person name="Lucas S."/>
            <person name="Salamov A.A."/>
            <person name="Bradshaw R.E."/>
            <person name="Ciuffetti L."/>
            <person name="Hamelin R.C."/>
            <person name="Kema G.H.J."/>
            <person name="Lawrence C."/>
            <person name="Scott J.A."/>
            <person name="Spatafora J.W."/>
            <person name="Turgeon B.G."/>
            <person name="de Wit P.J.G.M."/>
            <person name="Zhong S."/>
            <person name="Goodwin S.B."/>
            <person name="Grigoriev I.V."/>
        </authorList>
    </citation>
    <scope>NUCLEOTIDE SEQUENCE [LARGE SCALE GENOMIC DNA]</scope>
    <source>
        <strain evidence="2 3">CIRAD86</strain>
    </source>
</reference>
<accession>M2YH36</accession>
<proteinExistence type="predicted"/>
<dbReference type="GeneID" id="19334305"/>
<dbReference type="AlphaFoldDB" id="M2YH36"/>
<organism evidence="2 3">
    <name type="scientific">Pseudocercospora fijiensis (strain CIRAD86)</name>
    <name type="common">Black leaf streak disease fungus</name>
    <name type="synonym">Mycosphaerella fijiensis</name>
    <dbReference type="NCBI Taxonomy" id="383855"/>
    <lineage>
        <taxon>Eukaryota</taxon>
        <taxon>Fungi</taxon>
        <taxon>Dikarya</taxon>
        <taxon>Ascomycota</taxon>
        <taxon>Pezizomycotina</taxon>
        <taxon>Dothideomycetes</taxon>
        <taxon>Dothideomycetidae</taxon>
        <taxon>Mycosphaerellales</taxon>
        <taxon>Mycosphaerellaceae</taxon>
        <taxon>Pseudocercospora</taxon>
    </lineage>
</organism>
<sequence length="780" mass="86558">MVSMPLGQVVMEVAWWRSEMMRSGEREIHAHQLATQVRRETMGGTSSSVDDVRYKSMGGRWATRVDRWAMKRCCRQSSYYLGKAHTHHVCVLETDLLKMNKAKAQARRRREESASESEFGFGSSIREPGLSTSPSPSRRSSCSPPATLDLDAFTDLTISRRPWLWGPDENVPKHPPYAADTYAADHDYVRPLTPPTTPTARAENEDEEDEGTTMSARLSAMKEMATKIEHHDVARKSKHNANALATSAETMQGTASRAKAQTFKTKEKLVPVQAPARKARTIIIDNAGIVPEPEHNAKAPTTSNSMKRAPMPRTRAEEAANSTPAILVWIVFILSMYVWGASPFACLSAVQLPHVWRPVETPLSLLKTCASMRVSSSYEYFARESPGFYHPPTSIANLSYAQRIHDALPVADEASSTLLMGFITNTVAVERLLTNAPFMNFADSWRLSEEYKKQLGALTQDVGAAISAVLDSTSDMSWLPDSVADLVAAAIGKLSSSILGMSPDQQKSFAIARILSAIKTMYPIEQNLIERFHWNLENTGRDAEHALFLARWYSQWSLNQLSAWKIIQIQSQHFANVELAEDLSHEIESYIASLDQWLAFVKPYAGVAYSDDWITFEQPSAGSEGTAAILGFAEQVLPSDGWKVEGDVLDDRGKLEDKCWESLKKMGFSEKLTMVEMLCMGSLASAYSMAGLPPSLSAFETSACWSNINKVLTTSPSKFSVLLLVLGRTVSVVSHEIRSKERRGRRQLPACRIWTGHVWTGRVWTGHVACFSATATQSTF</sequence>
<dbReference type="KEGG" id="pfj:MYCFIDRAFT_180138"/>
<dbReference type="VEuPathDB" id="FungiDB:MYCFIDRAFT_180138"/>
<protein>
    <submittedName>
        <fullName evidence="2">Uncharacterized protein</fullName>
    </submittedName>
</protein>
<keyword evidence="3" id="KW-1185">Reference proteome</keyword>
<dbReference type="OrthoDB" id="10405738at2759"/>
<evidence type="ECO:0000313" key="2">
    <source>
        <dbReference type="EMBL" id="EME77135.1"/>
    </source>
</evidence>
<evidence type="ECO:0000256" key="1">
    <source>
        <dbReference type="SAM" id="MobiDB-lite"/>
    </source>
</evidence>
<dbReference type="RefSeq" id="XP_007932270.1">
    <property type="nucleotide sequence ID" value="XM_007934079.1"/>
</dbReference>
<dbReference type="EMBL" id="KB446568">
    <property type="protein sequence ID" value="EME77135.1"/>
    <property type="molecule type" value="Genomic_DNA"/>
</dbReference>
<dbReference type="HOGENOM" id="CLU_359077_0_0_1"/>
<gene>
    <name evidence="2" type="ORF">MYCFIDRAFT_180138</name>
</gene>
<name>M2YH36_PSEFD</name>